<comment type="function">
    <text evidence="5">Required for morphogenesis and for the elongation of the flagellar filament by facilitating polymerization of the flagellin monomers at the tip of growing filament. Forms a capping structure, which prevents flagellin subunits (transported through the central channel of the flagellum) from leaking out without polymerization at the distal end.</text>
</comment>
<evidence type="ECO:0000256" key="2">
    <source>
        <dbReference type="ARBA" id="ARBA00011255"/>
    </source>
</evidence>
<dbReference type="Proteomes" id="UP000426246">
    <property type="component" value="Chromosome"/>
</dbReference>
<dbReference type="RefSeq" id="WP_155698391.1">
    <property type="nucleotide sequence ID" value="NZ_CP034235.1"/>
</dbReference>
<dbReference type="InterPro" id="IPR040026">
    <property type="entry name" value="FliD"/>
</dbReference>
<dbReference type="GO" id="GO:0071973">
    <property type="term" value="P:bacterial-type flagellum-dependent cell motility"/>
    <property type="evidence" value="ECO:0007669"/>
    <property type="project" value="TreeGrafter"/>
</dbReference>
<dbReference type="InterPro" id="IPR003481">
    <property type="entry name" value="FliD_N"/>
</dbReference>
<dbReference type="Pfam" id="PF07196">
    <property type="entry name" value="Flagellin_IN"/>
    <property type="match status" value="2"/>
</dbReference>
<dbReference type="Pfam" id="PF07195">
    <property type="entry name" value="FliD_C"/>
    <property type="match status" value="1"/>
</dbReference>
<dbReference type="PANTHER" id="PTHR30288:SF0">
    <property type="entry name" value="FLAGELLAR HOOK-ASSOCIATED PROTEIN 2"/>
    <property type="match status" value="1"/>
</dbReference>
<protein>
    <recommendedName>
        <fullName evidence="5">Flagellar hook-associated protein 2</fullName>
        <shortName evidence="5">HAP2</shortName>
    </recommendedName>
    <alternativeName>
        <fullName evidence="5">Flagellar cap protein</fullName>
    </alternativeName>
</protein>
<gene>
    <name evidence="8" type="ORF">EHS13_00630</name>
</gene>
<dbReference type="InterPro" id="IPR010810">
    <property type="entry name" value="Flagellin_hook_IN_motif"/>
</dbReference>
<evidence type="ECO:0000313" key="8">
    <source>
        <dbReference type="EMBL" id="QGQ93532.1"/>
    </source>
</evidence>
<sequence length="635" mass="67213">MVTRLSGFSGSGIDIDDTVKKLMTAARIPYDQLGQKKQTLTWQRDEYRAVNANLLDLRNTLGNMKLPSSYAARKATSADESSVSAVATANANAGINNIIINQLATTASVTSDSLDSGGDSTKKLSEIGTGFALGDKTTLTVGGDKGSTTIEFSGANTIAELVNAVNGKSSTTGVKLSYDSSMDRLFFTSSTTGDSSKINLRMKGTDGTGQNLLSSVLHLPVTGATPSTTLDDVGQTVAGSKTLSSVGYVNSALTADQNLKVTVAGTDYSFAINNKTTVAKLIDNINNSELGKTGVSAYLDSAGKLSFFNPNDSNTLTFADSTVDSTNILTNLGLDAGITTTSDLDYSEVASSGSNSEIVYNGVTTGFASNSFSINGISFNAKKVTTGAPVSISVTQDTDTMFNSIKAFVDKYNTFISTTSAKLSEEQNKKFQPLTTDERNAMNEDDIKAWELKAKSGQIRNDSLINSGLQSLRSGLSGSIGGLSNGSINSLSEIGVGTTLISGKSISGSYLDPGKLYIDDEKLRKALDENPEEVMNLFLAKDGDATSDSGDGIAERMFDRVTSLMDKIKVKAGASGSLDNNYTIGKSFLDLNTKMTNLTRKLDSLETRYYNQFTAMEKYISQMNAQSAQLTNAFN</sequence>
<feature type="domain" description="Flagellar hook-associated protein 2 N-terminal" evidence="6">
    <location>
        <begin position="11"/>
        <end position="106"/>
    </location>
</feature>
<organism evidence="8 9">
    <name type="scientific">Paenibacillus psychroresistens</name>
    <dbReference type="NCBI Taxonomy" id="1778678"/>
    <lineage>
        <taxon>Bacteria</taxon>
        <taxon>Bacillati</taxon>
        <taxon>Bacillota</taxon>
        <taxon>Bacilli</taxon>
        <taxon>Bacillales</taxon>
        <taxon>Paenibacillaceae</taxon>
        <taxon>Paenibacillus</taxon>
    </lineage>
</organism>
<keyword evidence="3" id="KW-0175">Coiled coil</keyword>
<dbReference type="GO" id="GO:0007155">
    <property type="term" value="P:cell adhesion"/>
    <property type="evidence" value="ECO:0007669"/>
    <property type="project" value="InterPro"/>
</dbReference>
<dbReference type="GO" id="GO:0009424">
    <property type="term" value="C:bacterial-type flagellum hook"/>
    <property type="evidence" value="ECO:0007669"/>
    <property type="project" value="UniProtKB-UniRule"/>
</dbReference>
<comment type="subunit">
    <text evidence="2 5">Homopentamer.</text>
</comment>
<reference evidence="9" key="1">
    <citation type="submission" date="2018-11" db="EMBL/GenBank/DDBJ databases">
        <title>Complete genome sequence of Paenibacillus sp. ML311-T8.</title>
        <authorList>
            <person name="Nam Y.-D."/>
            <person name="Kang J."/>
            <person name="Chung W.-H."/>
            <person name="Park Y.S."/>
        </authorList>
    </citation>
    <scope>NUCLEOTIDE SEQUENCE [LARGE SCALE GENOMIC DNA]</scope>
    <source>
        <strain evidence="9">ML311-T8</strain>
    </source>
</reference>
<name>A0A6B8RDG5_9BACL</name>
<evidence type="ECO:0000256" key="4">
    <source>
        <dbReference type="ARBA" id="ARBA00023143"/>
    </source>
</evidence>
<keyword evidence="5" id="KW-0964">Secreted</keyword>
<dbReference type="Pfam" id="PF02465">
    <property type="entry name" value="FliD_N"/>
    <property type="match status" value="1"/>
</dbReference>
<accession>A0A6B8RDG5</accession>
<evidence type="ECO:0000256" key="1">
    <source>
        <dbReference type="ARBA" id="ARBA00009764"/>
    </source>
</evidence>
<comment type="similarity">
    <text evidence="1 5">Belongs to the FliD family.</text>
</comment>
<dbReference type="EMBL" id="CP034235">
    <property type="protein sequence ID" value="QGQ93532.1"/>
    <property type="molecule type" value="Genomic_DNA"/>
</dbReference>
<proteinExistence type="inferred from homology"/>
<dbReference type="OrthoDB" id="9776025at2"/>
<dbReference type="KEGG" id="ppsc:EHS13_00630"/>
<evidence type="ECO:0000256" key="3">
    <source>
        <dbReference type="ARBA" id="ARBA00023054"/>
    </source>
</evidence>
<dbReference type="AlphaFoldDB" id="A0A6B8RDG5"/>
<dbReference type="PANTHER" id="PTHR30288">
    <property type="entry name" value="FLAGELLAR CAP/ASSEMBLY PROTEIN FLID"/>
    <property type="match status" value="1"/>
</dbReference>
<dbReference type="InterPro" id="IPR010809">
    <property type="entry name" value="FliD_C"/>
</dbReference>
<dbReference type="GO" id="GO:0005576">
    <property type="term" value="C:extracellular region"/>
    <property type="evidence" value="ECO:0007669"/>
    <property type="project" value="UniProtKB-SubCell"/>
</dbReference>
<keyword evidence="9" id="KW-1185">Reference proteome</keyword>
<dbReference type="GO" id="GO:0009421">
    <property type="term" value="C:bacterial-type flagellum filament cap"/>
    <property type="evidence" value="ECO:0007669"/>
    <property type="project" value="InterPro"/>
</dbReference>
<evidence type="ECO:0000259" key="6">
    <source>
        <dbReference type="Pfam" id="PF02465"/>
    </source>
</evidence>
<evidence type="ECO:0000259" key="7">
    <source>
        <dbReference type="Pfam" id="PF07195"/>
    </source>
</evidence>
<keyword evidence="4 5" id="KW-0975">Bacterial flagellum</keyword>
<evidence type="ECO:0000313" key="9">
    <source>
        <dbReference type="Proteomes" id="UP000426246"/>
    </source>
</evidence>
<feature type="domain" description="Flagellar hook-associated protein 2 C-terminal" evidence="7">
    <location>
        <begin position="353"/>
        <end position="625"/>
    </location>
</feature>
<comment type="subcellular location">
    <subcellularLocation>
        <location evidence="5">Secreted</location>
    </subcellularLocation>
    <subcellularLocation>
        <location evidence="5">Bacterial flagellum</location>
    </subcellularLocation>
</comment>
<evidence type="ECO:0000256" key="5">
    <source>
        <dbReference type="RuleBase" id="RU362066"/>
    </source>
</evidence>